<evidence type="ECO:0000256" key="9">
    <source>
        <dbReference type="ARBA" id="ARBA00022838"/>
    </source>
</evidence>
<evidence type="ECO:0000256" key="7">
    <source>
        <dbReference type="ARBA" id="ARBA00022701"/>
    </source>
</evidence>
<dbReference type="GO" id="GO:0000776">
    <property type="term" value="C:kinetochore"/>
    <property type="evidence" value="ECO:0007669"/>
    <property type="project" value="UniProtKB-KW"/>
</dbReference>
<dbReference type="Proteomes" id="UP001632038">
    <property type="component" value="Unassembled WGS sequence"/>
</dbReference>
<dbReference type="AlphaFoldDB" id="A0ABD3CE27"/>
<evidence type="ECO:0000256" key="10">
    <source>
        <dbReference type="ARBA" id="ARBA00023212"/>
    </source>
</evidence>
<evidence type="ECO:0000256" key="1">
    <source>
        <dbReference type="ARBA" id="ARBA00004186"/>
    </source>
</evidence>
<comment type="similarity">
    <text evidence="3">Belongs to the SKA3 family.</text>
</comment>
<keyword evidence="8" id="KW-0498">Mitosis</keyword>
<evidence type="ECO:0000256" key="8">
    <source>
        <dbReference type="ARBA" id="ARBA00022776"/>
    </source>
</evidence>
<keyword evidence="5" id="KW-0963">Cytoplasm</keyword>
<evidence type="ECO:0000313" key="14">
    <source>
        <dbReference type="Proteomes" id="UP001632038"/>
    </source>
</evidence>
<dbReference type="InterPro" id="IPR033341">
    <property type="entry name" value="SKA3"/>
</dbReference>
<evidence type="ECO:0000256" key="5">
    <source>
        <dbReference type="ARBA" id="ARBA00022490"/>
    </source>
</evidence>
<keyword evidence="6" id="KW-0132">Cell division</keyword>
<evidence type="ECO:0000256" key="3">
    <source>
        <dbReference type="ARBA" id="ARBA00007716"/>
    </source>
</evidence>
<name>A0ABD3CE27_9LAMI</name>
<keyword evidence="14" id="KW-1185">Reference proteome</keyword>
<keyword evidence="7" id="KW-0493">Microtubule</keyword>
<evidence type="ECO:0000256" key="4">
    <source>
        <dbReference type="ARBA" id="ARBA00022454"/>
    </source>
</evidence>
<dbReference type="GO" id="GO:0005874">
    <property type="term" value="C:microtubule"/>
    <property type="evidence" value="ECO:0007669"/>
    <property type="project" value="UniProtKB-KW"/>
</dbReference>
<accession>A0ABD3CE27</accession>
<comment type="subcellular location">
    <subcellularLocation>
        <location evidence="2">Chromosome</location>
        <location evidence="2">Centromere</location>
        <location evidence="2">Kinetochore</location>
    </subcellularLocation>
    <subcellularLocation>
        <location evidence="1">Cytoplasm</location>
        <location evidence="1">Cytoskeleton</location>
        <location evidence="1">Spindle</location>
    </subcellularLocation>
</comment>
<keyword evidence="11" id="KW-0131">Cell cycle</keyword>
<reference evidence="14" key="1">
    <citation type="journal article" date="2024" name="IScience">
        <title>Strigolactones Initiate the Formation of Haustorium-like Structures in Castilleja.</title>
        <authorList>
            <person name="Buerger M."/>
            <person name="Peterson D."/>
            <person name="Chory J."/>
        </authorList>
    </citation>
    <scope>NUCLEOTIDE SEQUENCE [LARGE SCALE GENOMIC DNA]</scope>
</reference>
<evidence type="ECO:0000256" key="6">
    <source>
        <dbReference type="ARBA" id="ARBA00022618"/>
    </source>
</evidence>
<keyword evidence="10" id="KW-0206">Cytoskeleton</keyword>
<organism evidence="13 14">
    <name type="scientific">Castilleja foliolosa</name>
    <dbReference type="NCBI Taxonomy" id="1961234"/>
    <lineage>
        <taxon>Eukaryota</taxon>
        <taxon>Viridiplantae</taxon>
        <taxon>Streptophyta</taxon>
        <taxon>Embryophyta</taxon>
        <taxon>Tracheophyta</taxon>
        <taxon>Spermatophyta</taxon>
        <taxon>Magnoliopsida</taxon>
        <taxon>eudicotyledons</taxon>
        <taxon>Gunneridae</taxon>
        <taxon>Pentapetalae</taxon>
        <taxon>asterids</taxon>
        <taxon>lamiids</taxon>
        <taxon>Lamiales</taxon>
        <taxon>Orobanchaceae</taxon>
        <taxon>Pedicularideae</taxon>
        <taxon>Castillejinae</taxon>
        <taxon>Castilleja</taxon>
    </lineage>
</organism>
<evidence type="ECO:0000256" key="2">
    <source>
        <dbReference type="ARBA" id="ARBA00004629"/>
    </source>
</evidence>
<keyword evidence="9" id="KW-0995">Kinetochore</keyword>
<dbReference type="PANTHER" id="PTHR48118">
    <property type="entry name" value="SPINDLE AND KINETOCHORE-ASSOCIATED PROTEIN 3"/>
    <property type="match status" value="1"/>
</dbReference>
<dbReference type="GO" id="GO:0005819">
    <property type="term" value="C:spindle"/>
    <property type="evidence" value="ECO:0007669"/>
    <property type="project" value="UniProtKB-SubCell"/>
</dbReference>
<keyword evidence="12" id="KW-0137">Centromere</keyword>
<evidence type="ECO:0000256" key="12">
    <source>
        <dbReference type="ARBA" id="ARBA00023328"/>
    </source>
</evidence>
<sequence length="218" mass="24411">MEEQIRKFGKTATKFCNHLQTSCAALKESVDRRPIPFDSASTTFVQSVNRRVGDDLNMLESMSFATVSFEELLGHCSEVLKKNQNDIYALQDHLRSSSNYIPPVDFDEENVVDCELDDFSPGSSNLSKNNDIAEEAPLFNDSLSLKNFGISDVSLATLASQCGESDANFQMDDEPDFMIDATTGELDQYEDSRHHLNVSIDDYESLPKLMKGLVSWEV</sequence>
<protein>
    <recommendedName>
        <fullName evidence="15">Spindle and kinetochore-associated protein 3</fullName>
    </recommendedName>
</protein>
<evidence type="ECO:0008006" key="15">
    <source>
        <dbReference type="Google" id="ProtNLM"/>
    </source>
</evidence>
<dbReference type="GO" id="GO:0051301">
    <property type="term" value="P:cell division"/>
    <property type="evidence" value="ECO:0007669"/>
    <property type="project" value="UniProtKB-KW"/>
</dbReference>
<keyword evidence="4" id="KW-0158">Chromosome</keyword>
<dbReference type="PANTHER" id="PTHR48118:SF1">
    <property type="entry name" value="SPINDLE AND KINETOCHORE-ASSOCIATED PROTEIN 3"/>
    <property type="match status" value="1"/>
</dbReference>
<comment type="caution">
    <text evidence="13">The sequence shown here is derived from an EMBL/GenBank/DDBJ whole genome shotgun (WGS) entry which is preliminary data.</text>
</comment>
<evidence type="ECO:0000313" key="13">
    <source>
        <dbReference type="EMBL" id="KAL3628116.1"/>
    </source>
</evidence>
<dbReference type="EMBL" id="JAVIJP010000036">
    <property type="protein sequence ID" value="KAL3628116.1"/>
    <property type="molecule type" value="Genomic_DNA"/>
</dbReference>
<gene>
    <name evidence="13" type="ORF">CASFOL_027162</name>
</gene>
<evidence type="ECO:0000256" key="11">
    <source>
        <dbReference type="ARBA" id="ARBA00023306"/>
    </source>
</evidence>
<proteinExistence type="inferred from homology"/>